<keyword evidence="2 3" id="KW-0663">Pyridoxal phosphate</keyword>
<evidence type="ECO:0000256" key="2">
    <source>
        <dbReference type="ARBA" id="ARBA00022898"/>
    </source>
</evidence>
<dbReference type="InterPro" id="IPR015424">
    <property type="entry name" value="PyrdxlP-dep_Trfase"/>
</dbReference>
<evidence type="ECO:0000256" key="1">
    <source>
        <dbReference type="ARBA" id="ARBA00001933"/>
    </source>
</evidence>
<comment type="cofactor">
    <cofactor evidence="1 3">
        <name>pyridoxal 5'-phosphate</name>
        <dbReference type="ChEBI" id="CHEBI:597326"/>
    </cofactor>
</comment>
<comment type="caution">
    <text evidence="4">The sequence shown here is derived from an EMBL/GenBank/DDBJ whole genome shotgun (WGS) entry which is preliminary data.</text>
</comment>
<sequence length="188" mass="20667">MLSTIAFQKLVDIFIHCISVTIFTDSVFQSSKWDPPRSVLEQGVDGLKLEDVSPDTIATSARYVFDSGPLTEPITPPIYHSSTYKLKSGGYIYSRLNSFTTDAAQAAINAIEGGEGTLVFNTGMAAISSAFWCFLKAGDHVVINKPCYSAVYDIIDKILPKFNIEASFVPSGCPVEEYKKRVKPNTRH</sequence>
<evidence type="ECO:0000256" key="3">
    <source>
        <dbReference type="RuleBase" id="RU362118"/>
    </source>
</evidence>
<dbReference type="InterPro" id="IPR000277">
    <property type="entry name" value="Cys/Met-Metab_PyrdxlP-dep_enz"/>
</dbReference>
<keyword evidence="5" id="KW-1185">Reference proteome</keyword>
<comment type="similarity">
    <text evidence="3">Belongs to the trans-sulfuration enzymes family.</text>
</comment>
<proteinExistence type="inferred from homology"/>
<accession>A0ABQ9EH06</accession>
<evidence type="ECO:0000313" key="5">
    <source>
        <dbReference type="Proteomes" id="UP001217089"/>
    </source>
</evidence>
<dbReference type="Proteomes" id="UP001217089">
    <property type="component" value="Unassembled WGS sequence"/>
</dbReference>
<evidence type="ECO:0000313" key="4">
    <source>
        <dbReference type="EMBL" id="KAJ8302815.1"/>
    </source>
</evidence>
<protein>
    <recommendedName>
        <fullName evidence="6">Cystathionine gamma-lyase</fullName>
    </recommendedName>
</protein>
<dbReference type="SUPFAM" id="SSF53383">
    <property type="entry name" value="PLP-dependent transferases"/>
    <property type="match status" value="1"/>
</dbReference>
<dbReference type="Gene3D" id="3.40.640.10">
    <property type="entry name" value="Type I PLP-dependent aspartate aminotransferase-like (Major domain)"/>
    <property type="match status" value="1"/>
</dbReference>
<dbReference type="InterPro" id="IPR015421">
    <property type="entry name" value="PyrdxlP-dep_Trfase_major"/>
</dbReference>
<gene>
    <name evidence="4" type="ORF">KUTeg_019211</name>
</gene>
<dbReference type="PANTHER" id="PTHR11808:SF80">
    <property type="entry name" value="CYSTATHIONINE GAMMA-LYASE"/>
    <property type="match status" value="1"/>
</dbReference>
<organism evidence="4 5">
    <name type="scientific">Tegillarca granosa</name>
    <name type="common">Malaysian cockle</name>
    <name type="synonym">Anadara granosa</name>
    <dbReference type="NCBI Taxonomy" id="220873"/>
    <lineage>
        <taxon>Eukaryota</taxon>
        <taxon>Metazoa</taxon>
        <taxon>Spiralia</taxon>
        <taxon>Lophotrochozoa</taxon>
        <taxon>Mollusca</taxon>
        <taxon>Bivalvia</taxon>
        <taxon>Autobranchia</taxon>
        <taxon>Pteriomorphia</taxon>
        <taxon>Arcoida</taxon>
        <taxon>Arcoidea</taxon>
        <taxon>Arcidae</taxon>
        <taxon>Tegillarca</taxon>
    </lineage>
</organism>
<name>A0ABQ9EH06_TEGGR</name>
<dbReference type="Pfam" id="PF01053">
    <property type="entry name" value="Cys_Met_Meta_PP"/>
    <property type="match status" value="1"/>
</dbReference>
<reference evidence="4 5" key="1">
    <citation type="submission" date="2022-12" db="EMBL/GenBank/DDBJ databases">
        <title>Chromosome-level genome of Tegillarca granosa.</title>
        <authorList>
            <person name="Kim J."/>
        </authorList>
    </citation>
    <scope>NUCLEOTIDE SEQUENCE [LARGE SCALE GENOMIC DNA]</scope>
    <source>
        <strain evidence="4">Teg-2019</strain>
        <tissue evidence="4">Adductor muscle</tissue>
    </source>
</reference>
<evidence type="ECO:0008006" key="6">
    <source>
        <dbReference type="Google" id="ProtNLM"/>
    </source>
</evidence>
<dbReference type="PANTHER" id="PTHR11808">
    <property type="entry name" value="TRANS-SULFURATION ENZYME FAMILY MEMBER"/>
    <property type="match status" value="1"/>
</dbReference>
<dbReference type="EMBL" id="JARBDR010000917">
    <property type="protein sequence ID" value="KAJ8302815.1"/>
    <property type="molecule type" value="Genomic_DNA"/>
</dbReference>